<protein>
    <submittedName>
        <fullName evidence="2">Uncharacterized protein</fullName>
    </submittedName>
</protein>
<reference evidence="2" key="1">
    <citation type="submission" date="2020-12" db="EMBL/GenBank/DDBJ databases">
        <title>Devosia sp. MSA67 isolated from Mo River.</title>
        <authorList>
            <person name="Ma F."/>
            <person name="Zi Z."/>
        </authorList>
    </citation>
    <scope>NUCLEOTIDE SEQUENCE</scope>
    <source>
        <strain evidence="2">MSA67</strain>
    </source>
</reference>
<accession>A0A934MK75</accession>
<comment type="caution">
    <text evidence="2">The sequence shown here is derived from an EMBL/GenBank/DDBJ whole genome shotgun (WGS) entry which is preliminary data.</text>
</comment>
<keyword evidence="3" id="KW-1185">Reference proteome</keyword>
<evidence type="ECO:0000313" key="2">
    <source>
        <dbReference type="EMBL" id="MBJ3783840.1"/>
    </source>
</evidence>
<organism evidence="2 3">
    <name type="scientific">Devosia sediminis</name>
    <dbReference type="NCBI Taxonomy" id="2798801"/>
    <lineage>
        <taxon>Bacteria</taxon>
        <taxon>Pseudomonadati</taxon>
        <taxon>Pseudomonadota</taxon>
        <taxon>Alphaproteobacteria</taxon>
        <taxon>Hyphomicrobiales</taxon>
        <taxon>Devosiaceae</taxon>
        <taxon>Devosia</taxon>
    </lineage>
</organism>
<feature type="region of interest" description="Disordered" evidence="1">
    <location>
        <begin position="1"/>
        <end position="20"/>
    </location>
</feature>
<name>A0A934MK75_9HYPH</name>
<dbReference type="AlphaFoldDB" id="A0A934MK75"/>
<gene>
    <name evidence="2" type="ORF">JEQ47_03825</name>
</gene>
<proteinExistence type="predicted"/>
<dbReference type="EMBL" id="JAEKMH010000001">
    <property type="protein sequence ID" value="MBJ3783840.1"/>
    <property type="molecule type" value="Genomic_DNA"/>
</dbReference>
<dbReference type="RefSeq" id="WP_198875053.1">
    <property type="nucleotide sequence ID" value="NZ_JAEKMH010000001.1"/>
</dbReference>
<dbReference type="Proteomes" id="UP000602124">
    <property type="component" value="Unassembled WGS sequence"/>
</dbReference>
<sequence length="99" mass="10771">MVDDLEELLQPQAADDDRPALPLYSLPEAEVDRLISQCSAALQAHGRDFETAGAADKGDFLAAFESTMVLLLELRDHYPLKAGDIDVILAASGYPVREN</sequence>
<evidence type="ECO:0000313" key="3">
    <source>
        <dbReference type="Proteomes" id="UP000602124"/>
    </source>
</evidence>
<evidence type="ECO:0000256" key="1">
    <source>
        <dbReference type="SAM" id="MobiDB-lite"/>
    </source>
</evidence>